<keyword evidence="1" id="KW-0645">Protease</keyword>
<dbReference type="SUPFAM" id="SSF47090">
    <property type="entry name" value="PGBD-like"/>
    <property type="match status" value="1"/>
</dbReference>
<keyword evidence="1" id="KW-0482">Metalloprotease</keyword>
<feature type="domain" description="Peptidoglycan binding-like" evidence="3">
    <location>
        <begin position="8"/>
        <end position="60"/>
    </location>
</feature>
<dbReference type="OrthoDB" id="406838at2759"/>
<dbReference type="InterPro" id="IPR002477">
    <property type="entry name" value="Peptidoglycan-bd-like"/>
</dbReference>
<dbReference type="GO" id="GO:0030198">
    <property type="term" value="P:extracellular matrix organization"/>
    <property type="evidence" value="ECO:0007669"/>
    <property type="project" value="TreeGrafter"/>
</dbReference>
<organism evidence="4 5">
    <name type="scientific">Pseudolycoriella hygida</name>
    <dbReference type="NCBI Taxonomy" id="35572"/>
    <lineage>
        <taxon>Eukaryota</taxon>
        <taxon>Metazoa</taxon>
        <taxon>Ecdysozoa</taxon>
        <taxon>Arthropoda</taxon>
        <taxon>Hexapoda</taxon>
        <taxon>Insecta</taxon>
        <taxon>Pterygota</taxon>
        <taxon>Neoptera</taxon>
        <taxon>Endopterygota</taxon>
        <taxon>Diptera</taxon>
        <taxon>Nematocera</taxon>
        <taxon>Sciaroidea</taxon>
        <taxon>Sciaridae</taxon>
        <taxon>Pseudolycoriella</taxon>
    </lineage>
</organism>
<reference evidence="4" key="1">
    <citation type="submission" date="2022-07" db="EMBL/GenBank/DDBJ databases">
        <authorList>
            <person name="Trinca V."/>
            <person name="Uliana J.V.C."/>
            <person name="Torres T.T."/>
            <person name="Ward R.J."/>
            <person name="Monesi N."/>
        </authorList>
    </citation>
    <scope>NUCLEOTIDE SEQUENCE</scope>
    <source>
        <strain evidence="4">HSMRA1968</strain>
        <tissue evidence="4">Whole embryos</tissue>
    </source>
</reference>
<dbReference type="Proteomes" id="UP001151699">
    <property type="component" value="Chromosome A"/>
</dbReference>
<proteinExistence type="predicted"/>
<dbReference type="GO" id="GO:0004222">
    <property type="term" value="F:metalloendopeptidase activity"/>
    <property type="evidence" value="ECO:0007669"/>
    <property type="project" value="TreeGrafter"/>
</dbReference>
<dbReference type="GO" id="GO:0030574">
    <property type="term" value="P:collagen catabolic process"/>
    <property type="evidence" value="ECO:0007669"/>
    <property type="project" value="TreeGrafter"/>
</dbReference>
<keyword evidence="1" id="KW-0378">Hydrolase</keyword>
<protein>
    <submittedName>
        <fullName evidence="4">Matrix metalloproteinase-2</fullName>
    </submittedName>
</protein>
<feature type="non-terminal residue" evidence="4">
    <location>
        <position position="112"/>
    </location>
</feature>
<dbReference type="AlphaFoldDB" id="A0A9Q0NFF5"/>
<evidence type="ECO:0000256" key="1">
    <source>
        <dbReference type="ARBA" id="ARBA00023049"/>
    </source>
</evidence>
<accession>A0A9Q0NFF5</accession>
<evidence type="ECO:0000313" key="5">
    <source>
        <dbReference type="Proteomes" id="UP001151699"/>
    </source>
</evidence>
<dbReference type="Gene3D" id="3.40.390.10">
    <property type="entry name" value="Collagenase (Catalytic Domain)"/>
    <property type="match status" value="1"/>
</dbReference>
<dbReference type="GO" id="GO:0005615">
    <property type="term" value="C:extracellular space"/>
    <property type="evidence" value="ECO:0007669"/>
    <property type="project" value="TreeGrafter"/>
</dbReference>
<keyword evidence="5" id="KW-1185">Reference proteome</keyword>
<dbReference type="InterPro" id="IPR036365">
    <property type="entry name" value="PGBD-like_sf"/>
</dbReference>
<comment type="caution">
    <text evidence="4">The sequence shown here is derived from an EMBL/GenBank/DDBJ whole genome shotgun (WGS) entry which is preliminary data.</text>
</comment>
<gene>
    <name evidence="4" type="primary">Mmp2_0</name>
    <name evidence="4" type="ORF">Bhyg_03816</name>
</gene>
<dbReference type="Pfam" id="PF01471">
    <property type="entry name" value="PG_binding_1"/>
    <property type="match status" value="1"/>
</dbReference>
<sequence>MLVGVAPQSYLMNFGYLPKSDIETGNLRTETQLFSAIRSLQRFGNIPETGVIDEATLKLMKRPRCGQPDFPSGTDFSTRTDFSADNRIRRRNHRQKRYVIQGPKWPNTNLTW</sequence>
<evidence type="ECO:0000313" key="4">
    <source>
        <dbReference type="EMBL" id="KAJ6648586.1"/>
    </source>
</evidence>
<dbReference type="PANTHER" id="PTHR10201:SF308">
    <property type="entry name" value="MATRIX METALLOPROTEINASE 2"/>
    <property type="match status" value="1"/>
</dbReference>
<evidence type="ECO:0000256" key="2">
    <source>
        <dbReference type="SAM" id="MobiDB-lite"/>
    </source>
</evidence>
<evidence type="ECO:0000259" key="3">
    <source>
        <dbReference type="Pfam" id="PF01471"/>
    </source>
</evidence>
<dbReference type="InterPro" id="IPR024079">
    <property type="entry name" value="MetalloPept_cat_dom_sf"/>
</dbReference>
<dbReference type="PANTHER" id="PTHR10201">
    <property type="entry name" value="MATRIX METALLOPROTEINASE"/>
    <property type="match status" value="1"/>
</dbReference>
<dbReference type="EMBL" id="WJQU01000001">
    <property type="protein sequence ID" value="KAJ6648586.1"/>
    <property type="molecule type" value="Genomic_DNA"/>
</dbReference>
<feature type="region of interest" description="Disordered" evidence="2">
    <location>
        <begin position="68"/>
        <end position="87"/>
    </location>
</feature>
<name>A0A9Q0NFF5_9DIPT</name>